<accession>A0A067DH48</accession>
<feature type="region of interest" description="Disordered" evidence="1">
    <location>
        <begin position="1"/>
        <end position="40"/>
    </location>
</feature>
<keyword evidence="3" id="KW-1185">Reference proteome</keyword>
<evidence type="ECO:0000313" key="2">
    <source>
        <dbReference type="EMBL" id="KDO38332.1"/>
    </source>
</evidence>
<name>A0A067DH48_CITSI</name>
<dbReference type="AlphaFoldDB" id="A0A067DH48"/>
<dbReference type="EMBL" id="KK788252">
    <property type="protein sequence ID" value="KDO38332.1"/>
    <property type="molecule type" value="Genomic_DNA"/>
</dbReference>
<sequence>MADDKIAGKFANLHIGSEPTNATTPLTAANPRTPMTPLPMATAADATTPLTSPLLFLFHSHQRWCESATNNCGG</sequence>
<dbReference type="Proteomes" id="UP000027120">
    <property type="component" value="Unassembled WGS sequence"/>
</dbReference>
<proteinExistence type="predicted"/>
<evidence type="ECO:0000256" key="1">
    <source>
        <dbReference type="SAM" id="MobiDB-lite"/>
    </source>
</evidence>
<feature type="compositionally biased region" description="Low complexity" evidence="1">
    <location>
        <begin position="19"/>
        <end position="33"/>
    </location>
</feature>
<evidence type="ECO:0000313" key="3">
    <source>
        <dbReference type="Proteomes" id="UP000027120"/>
    </source>
</evidence>
<protein>
    <submittedName>
        <fullName evidence="2">Uncharacterized protein</fullName>
    </submittedName>
</protein>
<organism evidence="2 3">
    <name type="scientific">Citrus sinensis</name>
    <name type="common">Sweet orange</name>
    <name type="synonym">Citrus aurantium var. sinensis</name>
    <dbReference type="NCBI Taxonomy" id="2711"/>
    <lineage>
        <taxon>Eukaryota</taxon>
        <taxon>Viridiplantae</taxon>
        <taxon>Streptophyta</taxon>
        <taxon>Embryophyta</taxon>
        <taxon>Tracheophyta</taxon>
        <taxon>Spermatophyta</taxon>
        <taxon>Magnoliopsida</taxon>
        <taxon>eudicotyledons</taxon>
        <taxon>Gunneridae</taxon>
        <taxon>Pentapetalae</taxon>
        <taxon>rosids</taxon>
        <taxon>malvids</taxon>
        <taxon>Sapindales</taxon>
        <taxon>Rutaceae</taxon>
        <taxon>Aurantioideae</taxon>
        <taxon>Citrus</taxon>
    </lineage>
</organism>
<reference evidence="2 3" key="1">
    <citation type="submission" date="2014-04" db="EMBL/GenBank/DDBJ databases">
        <authorList>
            <consortium name="International Citrus Genome Consortium"/>
            <person name="Gmitter F."/>
            <person name="Chen C."/>
            <person name="Farmerie W."/>
            <person name="Harkins T."/>
            <person name="Desany B."/>
            <person name="Mohiuddin M."/>
            <person name="Kodira C."/>
            <person name="Borodovsky M."/>
            <person name="Lomsadze A."/>
            <person name="Burns P."/>
            <person name="Jenkins J."/>
            <person name="Prochnik S."/>
            <person name="Shu S."/>
            <person name="Chapman J."/>
            <person name="Pitluck S."/>
            <person name="Schmutz J."/>
            <person name="Rokhsar D."/>
        </authorList>
    </citation>
    <scope>NUCLEOTIDE SEQUENCE</scope>
</reference>
<gene>
    <name evidence="2" type="ORF">CISIN_1g035068mg</name>
</gene>